<dbReference type="GO" id="GO:0008482">
    <property type="term" value="F:sulfite oxidase activity"/>
    <property type="evidence" value="ECO:0007669"/>
    <property type="project" value="TreeGrafter"/>
</dbReference>
<dbReference type="GO" id="GO:0020037">
    <property type="term" value="F:heme binding"/>
    <property type="evidence" value="ECO:0007669"/>
    <property type="project" value="TreeGrafter"/>
</dbReference>
<dbReference type="AlphaFoldDB" id="A0A919RCC0"/>
<feature type="compositionally biased region" description="Polar residues" evidence="1">
    <location>
        <begin position="540"/>
        <end position="549"/>
    </location>
</feature>
<feature type="transmembrane region" description="Helical" evidence="2">
    <location>
        <begin position="71"/>
        <end position="91"/>
    </location>
</feature>
<dbReference type="PANTHER" id="PTHR19372:SF7">
    <property type="entry name" value="SULFITE OXIDASE, MITOCHONDRIAL"/>
    <property type="match status" value="1"/>
</dbReference>
<name>A0A919RCC0_9ACTN</name>
<dbReference type="InterPro" id="IPR036374">
    <property type="entry name" value="OxRdtase_Mopterin-bd_sf"/>
</dbReference>
<feature type="transmembrane region" description="Helical" evidence="2">
    <location>
        <begin position="121"/>
        <end position="143"/>
    </location>
</feature>
<feature type="domain" description="Oxidoreductase molybdopterin-binding" evidence="3">
    <location>
        <begin position="294"/>
        <end position="445"/>
    </location>
</feature>
<dbReference type="GO" id="GO:0006790">
    <property type="term" value="P:sulfur compound metabolic process"/>
    <property type="evidence" value="ECO:0007669"/>
    <property type="project" value="TreeGrafter"/>
</dbReference>
<accession>A0A919RCC0</accession>
<dbReference type="GO" id="GO:0043546">
    <property type="term" value="F:molybdopterin cofactor binding"/>
    <property type="evidence" value="ECO:0007669"/>
    <property type="project" value="TreeGrafter"/>
</dbReference>
<evidence type="ECO:0000256" key="1">
    <source>
        <dbReference type="SAM" id="MobiDB-lite"/>
    </source>
</evidence>
<feature type="transmembrane region" description="Helical" evidence="2">
    <location>
        <begin position="96"/>
        <end position="115"/>
    </location>
</feature>
<feature type="region of interest" description="Disordered" evidence="1">
    <location>
        <begin position="538"/>
        <end position="568"/>
    </location>
</feature>
<feature type="transmembrane region" description="Helical" evidence="2">
    <location>
        <begin position="12"/>
        <end position="35"/>
    </location>
</feature>
<dbReference type="RefSeq" id="WP_307825597.1">
    <property type="nucleotide sequence ID" value="NZ_BOOW01000009.1"/>
</dbReference>
<dbReference type="Proteomes" id="UP000606172">
    <property type="component" value="Unassembled WGS sequence"/>
</dbReference>
<dbReference type="Gene3D" id="2.60.40.650">
    <property type="match status" value="1"/>
</dbReference>
<dbReference type="Gene3D" id="3.90.420.10">
    <property type="entry name" value="Oxidoreductase, molybdopterin-binding domain"/>
    <property type="match status" value="1"/>
</dbReference>
<evidence type="ECO:0000313" key="5">
    <source>
        <dbReference type="Proteomes" id="UP000606172"/>
    </source>
</evidence>
<dbReference type="SUPFAM" id="SSF56524">
    <property type="entry name" value="Oxidoreductase molybdopterin-binding domain"/>
    <property type="match status" value="1"/>
</dbReference>
<keyword evidence="2" id="KW-0812">Transmembrane</keyword>
<sequence length="568" mass="59344">MTERAVRLPAWAAVMSGLVGGAVAFAVAFLVAGLVDARAFPVLAVGDAIVDLSPAWLKNWAIAQFGEYDKVVLLTCVSVVLAGFAAGLGLAARRRIAYAVAGVVLLGVVGAWAVLSRPGATAAGILPTAVGTAVGAWTLSWLVRRAMGAPAAGDEAARREAAGREAAGGAAAGGEAAGHDAGEAGEAGRALPYETPPREPERPAVIRPGRSAGFDRRRLLQGAAGGLVVAGAAGVAGRVLTDRMAVSGARESLRLPRPALPAPPLPAGVDLRLNGLSPFVTPNDDFYRVDTALIVPQVDPRVWSLRVHGLVERPIILTFGDLLRRPLLEADITLACVSNEVGGPLVGNARWLGARLSDLLREARVRRGADMLLSTSADGWTCGTPIDVVMDGRDSLLAVGMNGVPLPQAHGFPVRQVVPGLYGYVSATKWIVDIKVTKFTVDQAYWTPRGWAERAPVKTQSRIDVPAEGAKVKPGRTAVAGVAWAQHRGIDAVEVRVDGGPWHVARLAQAPTADTWRQWVFEWDATPGSHTIEVRATDGTGHTQTSTQAPPVPDGATGWHSRVVSVSG</sequence>
<dbReference type="PANTHER" id="PTHR19372">
    <property type="entry name" value="SULFITE REDUCTASE"/>
    <property type="match status" value="1"/>
</dbReference>
<organism evidence="4 5">
    <name type="scientific">Sinosporangium siamense</name>
    <dbReference type="NCBI Taxonomy" id="1367973"/>
    <lineage>
        <taxon>Bacteria</taxon>
        <taxon>Bacillati</taxon>
        <taxon>Actinomycetota</taxon>
        <taxon>Actinomycetes</taxon>
        <taxon>Streptosporangiales</taxon>
        <taxon>Streptosporangiaceae</taxon>
        <taxon>Sinosporangium</taxon>
    </lineage>
</organism>
<comment type="caution">
    <text evidence="4">The sequence shown here is derived from an EMBL/GenBank/DDBJ whole genome shotgun (WGS) entry which is preliminary data.</text>
</comment>
<dbReference type="SUPFAM" id="SSF81296">
    <property type="entry name" value="E set domains"/>
    <property type="match status" value="1"/>
</dbReference>
<keyword evidence="5" id="KW-1185">Reference proteome</keyword>
<protein>
    <submittedName>
        <fullName evidence="4">Oxidoreductase</fullName>
    </submittedName>
</protein>
<proteinExistence type="predicted"/>
<reference evidence="4" key="1">
    <citation type="submission" date="2021-01" db="EMBL/GenBank/DDBJ databases">
        <title>Whole genome shotgun sequence of Sinosporangium siamense NBRC 109515.</title>
        <authorList>
            <person name="Komaki H."/>
            <person name="Tamura T."/>
        </authorList>
    </citation>
    <scope>NUCLEOTIDE SEQUENCE</scope>
    <source>
        <strain evidence="4">NBRC 109515</strain>
    </source>
</reference>
<dbReference type="Pfam" id="PF17957">
    <property type="entry name" value="Big_7"/>
    <property type="match status" value="1"/>
</dbReference>
<feature type="region of interest" description="Disordered" evidence="1">
    <location>
        <begin position="157"/>
        <end position="210"/>
    </location>
</feature>
<dbReference type="Pfam" id="PF00174">
    <property type="entry name" value="Oxidored_molyb"/>
    <property type="match status" value="1"/>
</dbReference>
<evidence type="ECO:0000256" key="2">
    <source>
        <dbReference type="SAM" id="Phobius"/>
    </source>
</evidence>
<keyword evidence="2" id="KW-0472">Membrane</keyword>
<dbReference type="InterPro" id="IPR000572">
    <property type="entry name" value="OxRdtase_Mopterin-bd_dom"/>
</dbReference>
<keyword evidence="2" id="KW-1133">Transmembrane helix</keyword>
<evidence type="ECO:0000313" key="4">
    <source>
        <dbReference type="EMBL" id="GII91326.1"/>
    </source>
</evidence>
<dbReference type="EMBL" id="BOOW01000009">
    <property type="protein sequence ID" value="GII91326.1"/>
    <property type="molecule type" value="Genomic_DNA"/>
</dbReference>
<feature type="transmembrane region" description="Helical" evidence="2">
    <location>
        <begin position="219"/>
        <end position="240"/>
    </location>
</feature>
<gene>
    <name evidence="4" type="ORF">Ssi02_15570</name>
</gene>
<dbReference type="InterPro" id="IPR014756">
    <property type="entry name" value="Ig_E-set"/>
</dbReference>
<evidence type="ECO:0000259" key="3">
    <source>
        <dbReference type="Pfam" id="PF00174"/>
    </source>
</evidence>